<comment type="caution">
    <text evidence="2">The sequence shown here is derived from an EMBL/GenBank/DDBJ whole genome shotgun (WGS) entry which is preliminary data.</text>
</comment>
<evidence type="ECO:0000313" key="3">
    <source>
        <dbReference type="Proteomes" id="UP001519460"/>
    </source>
</evidence>
<proteinExistence type="predicted"/>
<sequence length="110" mass="11966">MPGWKNQNYDCLFGGFYLSQLYIVPGFYLNQLSVLPCVSFGDSGHWHVRRVRAGGRAGAGGRKGYESMRLTSGIQRPLQRRPLTIGPGNTGDSNLPSSPAPIMANKGRAL</sequence>
<dbReference type="Proteomes" id="UP001519460">
    <property type="component" value="Unassembled WGS sequence"/>
</dbReference>
<evidence type="ECO:0000313" key="2">
    <source>
        <dbReference type="EMBL" id="KAK7464586.1"/>
    </source>
</evidence>
<reference evidence="2 3" key="1">
    <citation type="journal article" date="2023" name="Sci. Data">
        <title>Genome assembly of the Korean intertidal mud-creeper Batillaria attramentaria.</title>
        <authorList>
            <person name="Patra A.K."/>
            <person name="Ho P.T."/>
            <person name="Jun S."/>
            <person name="Lee S.J."/>
            <person name="Kim Y."/>
            <person name="Won Y.J."/>
        </authorList>
    </citation>
    <scope>NUCLEOTIDE SEQUENCE [LARGE SCALE GENOMIC DNA]</scope>
    <source>
        <strain evidence="2">Wonlab-2016</strain>
    </source>
</reference>
<accession>A0ABD0J8I8</accession>
<organism evidence="2 3">
    <name type="scientific">Batillaria attramentaria</name>
    <dbReference type="NCBI Taxonomy" id="370345"/>
    <lineage>
        <taxon>Eukaryota</taxon>
        <taxon>Metazoa</taxon>
        <taxon>Spiralia</taxon>
        <taxon>Lophotrochozoa</taxon>
        <taxon>Mollusca</taxon>
        <taxon>Gastropoda</taxon>
        <taxon>Caenogastropoda</taxon>
        <taxon>Sorbeoconcha</taxon>
        <taxon>Cerithioidea</taxon>
        <taxon>Batillariidae</taxon>
        <taxon>Batillaria</taxon>
    </lineage>
</organism>
<keyword evidence="3" id="KW-1185">Reference proteome</keyword>
<dbReference type="AlphaFoldDB" id="A0ABD0J8I8"/>
<feature type="region of interest" description="Disordered" evidence="1">
    <location>
        <begin position="76"/>
        <end position="110"/>
    </location>
</feature>
<name>A0ABD0J8I8_9CAEN</name>
<dbReference type="EMBL" id="JACVVK020000584">
    <property type="protein sequence ID" value="KAK7464586.1"/>
    <property type="molecule type" value="Genomic_DNA"/>
</dbReference>
<evidence type="ECO:0000256" key="1">
    <source>
        <dbReference type="SAM" id="MobiDB-lite"/>
    </source>
</evidence>
<gene>
    <name evidence="2" type="ORF">BaRGS_00037865</name>
</gene>
<protein>
    <submittedName>
        <fullName evidence="2">Uncharacterized protein</fullName>
    </submittedName>
</protein>